<dbReference type="OrthoDB" id="1724632at2759"/>
<dbReference type="SUPFAM" id="SSF54810">
    <property type="entry name" value="GMP synthetase C-terminal dimerisation domain"/>
    <property type="match status" value="1"/>
</dbReference>
<protein>
    <recommendedName>
        <fullName evidence="3">GMP synthase [glutamine-hydrolyzing]</fullName>
        <ecNumber evidence="2">6.3.5.2</ecNumber>
    </recommendedName>
    <alternativeName>
        <fullName evidence="10">GMP synthetase</fullName>
    </alternativeName>
    <alternativeName>
        <fullName evidence="11">Glutamine amidotransferase</fullName>
    </alternativeName>
</protein>
<evidence type="ECO:0000256" key="14">
    <source>
        <dbReference type="PROSITE-ProRule" id="PRU00886"/>
    </source>
</evidence>
<dbReference type="PROSITE" id="PS51553">
    <property type="entry name" value="GMPS_ATP_PPASE"/>
    <property type="match status" value="1"/>
</dbReference>
<dbReference type="Proteomes" id="UP000603453">
    <property type="component" value="Unassembled WGS sequence"/>
</dbReference>
<evidence type="ECO:0000256" key="2">
    <source>
        <dbReference type="ARBA" id="ARBA00012746"/>
    </source>
</evidence>
<dbReference type="Gene3D" id="3.40.50.620">
    <property type="entry name" value="HUPs"/>
    <property type="match status" value="1"/>
</dbReference>
<evidence type="ECO:0000256" key="1">
    <source>
        <dbReference type="ARBA" id="ARBA00005153"/>
    </source>
</evidence>
<dbReference type="Gene3D" id="3.30.300.10">
    <property type="match status" value="1"/>
</dbReference>
<dbReference type="EMBL" id="JAEPRD010000159">
    <property type="protein sequence ID" value="KAG2195896.1"/>
    <property type="molecule type" value="Genomic_DNA"/>
</dbReference>
<evidence type="ECO:0000256" key="13">
    <source>
        <dbReference type="ARBA" id="ARBA00049404"/>
    </source>
</evidence>
<dbReference type="NCBIfam" id="NF000848">
    <property type="entry name" value="PRK00074.1"/>
    <property type="match status" value="1"/>
</dbReference>
<dbReference type="FunFam" id="3.40.50.620:FF:000001">
    <property type="entry name" value="GMP synthase [glutamine-hydrolyzing]"/>
    <property type="match status" value="1"/>
</dbReference>
<sequence>MATTNLKEVSQMFDTVLILDFGSQYSHLITRRVREFGVYCELLPCTQKMADLHFKPTGIILSGSPYSVYDTDAPRVDPAVFDYGVPILGICYGLQEMTNLMGGKVEGCTHREYGYAMLNLNKHPQNPMMDALFNSLDGEAEVWMSHGDQVTAAAPGFEVIGHTKTAPFAAVAHTEKPFYGIQFHPEVTHTSIGKTVLKNFVIDICKCDASWTMESFIDKEIARIRALVGPTGRVIGAVSGGVDSTVAAKLMHEAIGDRFHGILVDNGVMRLNECANVKKMLVDKMGINLKIADASDLFLDRLAGVTDPEKKRKIIGNTFIEVFEAEAAIIDKECGGEIEYLLQGTLYPDVIESISFKGPSATIKTHHNVGGLLADMKLKLIEPLRELFKDEVRKLGSLLGLDDELVWRHPFPGPGIAIRVLGEVTREQVQIARLADNIYIEEIKKGGYYRQISQAYAALLPIKAVGVMGDKRTYEQVIALRAVETTDFMTADVMIGAEWFLTLKRISSRIINEVKGVNRVVYDISSKPPATIEWE</sequence>
<dbReference type="PRINTS" id="PR00096">
    <property type="entry name" value="GATASE"/>
</dbReference>
<dbReference type="FunFam" id="3.40.50.880:FF:000001">
    <property type="entry name" value="GMP synthase [glutamine-hydrolyzing]"/>
    <property type="match status" value="1"/>
</dbReference>
<dbReference type="SUPFAM" id="SSF52402">
    <property type="entry name" value="Adenine nucleotide alpha hydrolases-like"/>
    <property type="match status" value="1"/>
</dbReference>
<evidence type="ECO:0000256" key="4">
    <source>
        <dbReference type="ARBA" id="ARBA00022598"/>
    </source>
</evidence>
<dbReference type="Pfam" id="PF00958">
    <property type="entry name" value="GMP_synt_C"/>
    <property type="match status" value="1"/>
</dbReference>
<dbReference type="AlphaFoldDB" id="A0A8H7QNT2"/>
<evidence type="ECO:0000256" key="11">
    <source>
        <dbReference type="ARBA" id="ARBA00031356"/>
    </source>
</evidence>
<evidence type="ECO:0000313" key="16">
    <source>
        <dbReference type="EMBL" id="KAG2195896.1"/>
    </source>
</evidence>
<dbReference type="InterPro" id="IPR001674">
    <property type="entry name" value="GMP_synth_C"/>
</dbReference>
<dbReference type="CDD" id="cd01742">
    <property type="entry name" value="GATase1_GMP_Synthase"/>
    <property type="match status" value="1"/>
</dbReference>
<keyword evidence="8 14" id="KW-0067">ATP-binding</keyword>
<feature type="binding site" evidence="14">
    <location>
        <begin position="239"/>
        <end position="245"/>
    </location>
    <ligand>
        <name>ATP</name>
        <dbReference type="ChEBI" id="CHEBI:30616"/>
    </ligand>
</feature>
<dbReference type="InterPro" id="IPR017926">
    <property type="entry name" value="GATASE"/>
</dbReference>
<dbReference type="NCBIfam" id="TIGR00884">
    <property type="entry name" value="guaA_Cterm"/>
    <property type="match status" value="1"/>
</dbReference>
<reference evidence="16" key="1">
    <citation type="submission" date="2020-12" db="EMBL/GenBank/DDBJ databases">
        <title>Metabolic potential, ecology and presence of endohyphal bacteria is reflected in genomic diversity of Mucoromycotina.</title>
        <authorList>
            <person name="Muszewska A."/>
            <person name="Okrasinska A."/>
            <person name="Steczkiewicz K."/>
            <person name="Drgas O."/>
            <person name="Orlowska M."/>
            <person name="Perlinska-Lenart U."/>
            <person name="Aleksandrzak-Piekarczyk T."/>
            <person name="Szatraj K."/>
            <person name="Zielenkiewicz U."/>
            <person name="Pilsyk S."/>
            <person name="Malc E."/>
            <person name="Mieczkowski P."/>
            <person name="Kruszewska J.S."/>
            <person name="Biernat P."/>
            <person name="Pawlowska J."/>
        </authorList>
    </citation>
    <scope>NUCLEOTIDE SEQUENCE</scope>
    <source>
        <strain evidence="16">WA0000017839</strain>
    </source>
</reference>
<comment type="catalytic activity">
    <reaction evidence="13">
        <text>XMP + L-glutamine + ATP + H2O = GMP + L-glutamate + AMP + diphosphate + 2 H(+)</text>
        <dbReference type="Rhea" id="RHEA:11680"/>
        <dbReference type="ChEBI" id="CHEBI:15377"/>
        <dbReference type="ChEBI" id="CHEBI:15378"/>
        <dbReference type="ChEBI" id="CHEBI:29985"/>
        <dbReference type="ChEBI" id="CHEBI:30616"/>
        <dbReference type="ChEBI" id="CHEBI:33019"/>
        <dbReference type="ChEBI" id="CHEBI:57464"/>
        <dbReference type="ChEBI" id="CHEBI:58115"/>
        <dbReference type="ChEBI" id="CHEBI:58359"/>
        <dbReference type="ChEBI" id="CHEBI:456215"/>
        <dbReference type="EC" id="6.3.5.2"/>
    </reaction>
</comment>
<evidence type="ECO:0000256" key="3">
    <source>
        <dbReference type="ARBA" id="ARBA00021562"/>
    </source>
</evidence>
<gene>
    <name evidence="16" type="ORF">INT47_002939</name>
</gene>
<feature type="domain" description="GMPS ATP-PPase" evidence="15">
    <location>
        <begin position="211"/>
        <end position="408"/>
    </location>
</feature>
<proteinExistence type="inferred from homology"/>
<comment type="pathway">
    <text evidence="1">Purine metabolism; GMP biosynthesis; GMP from XMP (L-Gln route): step 1/1.</text>
</comment>
<keyword evidence="7 14" id="KW-0658">Purine biosynthesis</keyword>
<keyword evidence="6 14" id="KW-0332">GMP biosynthesis</keyword>
<dbReference type="GO" id="GO:0003921">
    <property type="term" value="F:GMP synthase activity"/>
    <property type="evidence" value="ECO:0007669"/>
    <property type="project" value="InterPro"/>
</dbReference>
<organism evidence="16 17">
    <name type="scientific">Mucor saturninus</name>
    <dbReference type="NCBI Taxonomy" id="64648"/>
    <lineage>
        <taxon>Eukaryota</taxon>
        <taxon>Fungi</taxon>
        <taxon>Fungi incertae sedis</taxon>
        <taxon>Mucoromycota</taxon>
        <taxon>Mucoromycotina</taxon>
        <taxon>Mucoromycetes</taxon>
        <taxon>Mucorales</taxon>
        <taxon>Mucorineae</taxon>
        <taxon>Mucoraceae</taxon>
        <taxon>Mucor</taxon>
    </lineage>
</organism>
<dbReference type="FunFam" id="3.30.300.10:FF:000002">
    <property type="entry name" value="GMP synthase [glutamine-hydrolyzing]"/>
    <property type="match status" value="1"/>
</dbReference>
<dbReference type="NCBIfam" id="TIGR00888">
    <property type="entry name" value="guaA_Nterm"/>
    <property type="match status" value="1"/>
</dbReference>
<dbReference type="SUPFAM" id="SSF52317">
    <property type="entry name" value="Class I glutamine amidotransferase-like"/>
    <property type="match status" value="1"/>
</dbReference>
<dbReference type="Pfam" id="PF00117">
    <property type="entry name" value="GATase"/>
    <property type="match status" value="1"/>
</dbReference>
<comment type="function">
    <text evidence="12">Catalyzes the conversion of xanthine monophosphate (XMP) to GMP in the presence of glutamine and ATP through an adenyl-XMP intermediate.</text>
</comment>
<dbReference type="GO" id="GO:0005524">
    <property type="term" value="F:ATP binding"/>
    <property type="evidence" value="ECO:0007669"/>
    <property type="project" value="UniProtKB-UniRule"/>
</dbReference>
<dbReference type="InterPro" id="IPR014729">
    <property type="entry name" value="Rossmann-like_a/b/a_fold"/>
</dbReference>
<name>A0A8H7QNT2_9FUNG</name>
<dbReference type="InterPro" id="IPR025777">
    <property type="entry name" value="GMPS_ATP_PPase_dom"/>
</dbReference>
<dbReference type="InterPro" id="IPR022955">
    <property type="entry name" value="GMP_synthase"/>
</dbReference>
<keyword evidence="9" id="KW-0315">Glutamine amidotransferase</keyword>
<evidence type="ECO:0000256" key="7">
    <source>
        <dbReference type="ARBA" id="ARBA00022755"/>
    </source>
</evidence>
<dbReference type="PANTHER" id="PTHR11922">
    <property type="entry name" value="GMP SYNTHASE-RELATED"/>
    <property type="match status" value="1"/>
</dbReference>
<dbReference type="GO" id="GO:0005829">
    <property type="term" value="C:cytosol"/>
    <property type="evidence" value="ECO:0007669"/>
    <property type="project" value="TreeGrafter"/>
</dbReference>
<evidence type="ECO:0000256" key="5">
    <source>
        <dbReference type="ARBA" id="ARBA00022741"/>
    </source>
</evidence>
<dbReference type="InterPro" id="IPR004739">
    <property type="entry name" value="GMP_synth_GATase"/>
</dbReference>
<dbReference type="HAMAP" id="MF_00344">
    <property type="entry name" value="GMP_synthase"/>
    <property type="match status" value="1"/>
</dbReference>
<dbReference type="InterPro" id="IPR022310">
    <property type="entry name" value="NAD/GMP_synthase"/>
</dbReference>
<comment type="caution">
    <text evidence="16">The sequence shown here is derived from an EMBL/GenBank/DDBJ whole genome shotgun (WGS) entry which is preliminary data.</text>
</comment>
<dbReference type="PROSITE" id="PS51273">
    <property type="entry name" value="GATASE_TYPE_1"/>
    <property type="match status" value="1"/>
</dbReference>
<evidence type="ECO:0000256" key="6">
    <source>
        <dbReference type="ARBA" id="ARBA00022749"/>
    </source>
</evidence>
<dbReference type="UniPathway" id="UPA00189">
    <property type="reaction ID" value="UER00296"/>
</dbReference>
<dbReference type="InterPro" id="IPR029062">
    <property type="entry name" value="Class_I_gatase-like"/>
</dbReference>
<keyword evidence="17" id="KW-1185">Reference proteome</keyword>
<dbReference type="CDD" id="cd01997">
    <property type="entry name" value="GMP_synthase_C"/>
    <property type="match status" value="1"/>
</dbReference>
<evidence type="ECO:0000256" key="12">
    <source>
        <dbReference type="ARBA" id="ARBA00044933"/>
    </source>
</evidence>
<evidence type="ECO:0000256" key="9">
    <source>
        <dbReference type="ARBA" id="ARBA00022962"/>
    </source>
</evidence>
<evidence type="ECO:0000313" key="17">
    <source>
        <dbReference type="Proteomes" id="UP000603453"/>
    </source>
</evidence>
<keyword evidence="4" id="KW-0436">Ligase</keyword>
<dbReference type="EC" id="6.3.5.2" evidence="2"/>
<dbReference type="Gene3D" id="3.40.50.880">
    <property type="match status" value="1"/>
</dbReference>
<evidence type="ECO:0000256" key="10">
    <source>
        <dbReference type="ARBA" id="ARBA00030464"/>
    </source>
</evidence>
<keyword evidence="5 14" id="KW-0547">Nucleotide-binding</keyword>
<dbReference type="PANTHER" id="PTHR11922:SF2">
    <property type="entry name" value="GMP SYNTHASE [GLUTAMINE-HYDROLYZING]"/>
    <property type="match status" value="1"/>
</dbReference>
<accession>A0A8H7QNT2</accession>
<dbReference type="Pfam" id="PF02540">
    <property type="entry name" value="NAD_synthase"/>
    <property type="match status" value="1"/>
</dbReference>
<evidence type="ECO:0000259" key="15">
    <source>
        <dbReference type="PROSITE" id="PS51553"/>
    </source>
</evidence>
<evidence type="ECO:0000256" key="8">
    <source>
        <dbReference type="ARBA" id="ARBA00022840"/>
    </source>
</evidence>